<dbReference type="AlphaFoldDB" id="A0A5A8CV54"/>
<dbReference type="PANTHER" id="PTHR11960">
    <property type="entry name" value="EUKARYOTIC TRANSLATION INITIATION FACTOR 4E RELATED"/>
    <property type="match status" value="1"/>
</dbReference>
<dbReference type="Gene3D" id="3.30.760.10">
    <property type="entry name" value="RNA Cap, Translation Initiation Factor Eif4e"/>
    <property type="match status" value="1"/>
</dbReference>
<dbReference type="GO" id="GO:0000340">
    <property type="term" value="F:RNA 7-methylguanosine cap binding"/>
    <property type="evidence" value="ECO:0007669"/>
    <property type="project" value="TreeGrafter"/>
</dbReference>
<evidence type="ECO:0000256" key="3">
    <source>
        <dbReference type="ARBA" id="ARBA00022845"/>
    </source>
</evidence>
<accession>A0A5A8CV54</accession>
<name>A0A5A8CV54_CAFRO</name>
<dbReference type="InterPro" id="IPR023398">
    <property type="entry name" value="TIF_eIF4e-like"/>
</dbReference>
<evidence type="ECO:0000313" key="9">
    <source>
        <dbReference type="Proteomes" id="UP000325113"/>
    </source>
</evidence>
<dbReference type="EMBL" id="VLTM01000079">
    <property type="protein sequence ID" value="KAA0156966.1"/>
    <property type="molecule type" value="Genomic_DNA"/>
</dbReference>
<feature type="compositionally biased region" description="Low complexity" evidence="7">
    <location>
        <begin position="38"/>
        <end position="49"/>
    </location>
</feature>
<dbReference type="PANTHER" id="PTHR11960:SF8">
    <property type="entry name" value="EUKARYOTIC TRANSLATION INITIATION FACTOR 4E1-RELATED"/>
    <property type="match status" value="1"/>
</dbReference>
<evidence type="ECO:0000256" key="2">
    <source>
        <dbReference type="ARBA" id="ARBA00022540"/>
    </source>
</evidence>
<comment type="similarity">
    <text evidence="1 6">Belongs to the eukaryotic initiation factor 4E family.</text>
</comment>
<evidence type="ECO:0000256" key="4">
    <source>
        <dbReference type="ARBA" id="ARBA00022884"/>
    </source>
</evidence>
<dbReference type="InterPro" id="IPR001040">
    <property type="entry name" value="TIF_eIF_4E"/>
</dbReference>
<evidence type="ECO:0000256" key="5">
    <source>
        <dbReference type="ARBA" id="ARBA00022917"/>
    </source>
</evidence>
<protein>
    <submittedName>
        <fullName evidence="8">Uncharacterized protein</fullName>
    </submittedName>
</protein>
<keyword evidence="5 6" id="KW-0648">Protein biosynthesis</keyword>
<comment type="caution">
    <text evidence="8">The sequence shown here is derived from an EMBL/GenBank/DDBJ whole genome shotgun (WGS) entry which is preliminary data.</text>
</comment>
<organism evidence="8 9">
    <name type="scientific">Cafeteria roenbergensis</name>
    <name type="common">Marine flagellate</name>
    <dbReference type="NCBI Taxonomy" id="33653"/>
    <lineage>
        <taxon>Eukaryota</taxon>
        <taxon>Sar</taxon>
        <taxon>Stramenopiles</taxon>
        <taxon>Bigyra</taxon>
        <taxon>Opalozoa</taxon>
        <taxon>Bicosoecida</taxon>
        <taxon>Cafeteriaceae</taxon>
        <taxon>Cafeteria</taxon>
    </lineage>
</organism>
<dbReference type="Proteomes" id="UP000325113">
    <property type="component" value="Unassembled WGS sequence"/>
</dbReference>
<reference evidence="8 9" key="1">
    <citation type="submission" date="2019-07" db="EMBL/GenBank/DDBJ databases">
        <title>Genomes of Cafeteria roenbergensis.</title>
        <authorList>
            <person name="Fischer M.G."/>
            <person name="Hackl T."/>
            <person name="Roman M."/>
        </authorList>
    </citation>
    <scope>NUCLEOTIDE SEQUENCE [LARGE SCALE GENOMIC DNA]</scope>
    <source>
        <strain evidence="8 9">Cflag</strain>
    </source>
</reference>
<dbReference type="GO" id="GO:0016281">
    <property type="term" value="C:eukaryotic translation initiation factor 4F complex"/>
    <property type="evidence" value="ECO:0007669"/>
    <property type="project" value="TreeGrafter"/>
</dbReference>
<evidence type="ECO:0000256" key="1">
    <source>
        <dbReference type="ARBA" id="ARBA00009860"/>
    </source>
</evidence>
<feature type="compositionally biased region" description="Polar residues" evidence="7">
    <location>
        <begin position="12"/>
        <end position="24"/>
    </location>
</feature>
<keyword evidence="3" id="KW-0810">Translation regulation</keyword>
<dbReference type="GO" id="GO:0006417">
    <property type="term" value="P:regulation of translation"/>
    <property type="evidence" value="ECO:0007669"/>
    <property type="project" value="UniProtKB-KW"/>
</dbReference>
<gene>
    <name evidence="8" type="ORF">FNF31_05800</name>
</gene>
<sequence length="276" mass="29632">MDAVPASAIQAPRNSAGTGPSVRSQGHPPTEGMAGVEPAAAAAAGPAGADLPETAARAVDPSPEVLDGKHKLSRRWTIIHGAPNPSNPKDWKKVMTDVVTVGTAEDLIAALAALETPSSLIGRVEGHQLFVFQEGARPDWKDPHVKSKGGRWDLPLRFTSDPTDALAGAEEPDQLQVDPDQVWRKIVFAMVTETFDHASDIVGLALERKRDKGPDAPTSGAAWMYRLALWVQTAEDLEIQAALGSSVRTLLDLPEESLAFCSFRREDRDSNPRITI</sequence>
<dbReference type="SUPFAM" id="SSF55418">
    <property type="entry name" value="eIF4e-like"/>
    <property type="match status" value="1"/>
</dbReference>
<evidence type="ECO:0000256" key="7">
    <source>
        <dbReference type="SAM" id="MobiDB-lite"/>
    </source>
</evidence>
<proteinExistence type="inferred from homology"/>
<keyword evidence="4 6" id="KW-0694">RNA-binding</keyword>
<feature type="region of interest" description="Disordered" evidence="7">
    <location>
        <begin position="1"/>
        <end position="67"/>
    </location>
</feature>
<evidence type="ECO:0000256" key="6">
    <source>
        <dbReference type="RuleBase" id="RU004374"/>
    </source>
</evidence>
<dbReference type="Pfam" id="PF01652">
    <property type="entry name" value="IF4E"/>
    <property type="match status" value="1"/>
</dbReference>
<evidence type="ECO:0000313" key="8">
    <source>
        <dbReference type="EMBL" id="KAA0156966.1"/>
    </source>
</evidence>
<keyword evidence="2 6" id="KW-0396">Initiation factor</keyword>
<dbReference type="GO" id="GO:0003743">
    <property type="term" value="F:translation initiation factor activity"/>
    <property type="evidence" value="ECO:0007669"/>
    <property type="project" value="UniProtKB-KW"/>
</dbReference>